<dbReference type="PANTHER" id="PTHR42951:SF4">
    <property type="entry name" value="ACYL-COENZYME A THIOESTERASE MBLAC2"/>
    <property type="match status" value="1"/>
</dbReference>
<reference evidence="2 3" key="1">
    <citation type="journal article" date="2019" name="Int. J. Syst. Evol. Microbiol.">
        <title>The Global Catalogue of Microorganisms (GCM) 10K type strain sequencing project: providing services to taxonomists for standard genome sequencing and annotation.</title>
        <authorList>
            <consortium name="The Broad Institute Genomics Platform"/>
            <consortium name="The Broad Institute Genome Sequencing Center for Infectious Disease"/>
            <person name="Wu L."/>
            <person name="Ma J."/>
        </authorList>
    </citation>
    <scope>NUCLEOTIDE SEQUENCE [LARGE SCALE GENOMIC DNA]</scope>
    <source>
        <strain evidence="2 3">JCM 15577</strain>
    </source>
</reference>
<evidence type="ECO:0000259" key="1">
    <source>
        <dbReference type="SMART" id="SM00849"/>
    </source>
</evidence>
<name>A0ABN2ID72_9MICO</name>
<keyword evidence="3" id="KW-1185">Reference proteome</keyword>
<dbReference type="InterPro" id="IPR050855">
    <property type="entry name" value="NDM-1-like"/>
</dbReference>
<comment type="caution">
    <text evidence="2">The sequence shown here is derived from an EMBL/GenBank/DDBJ whole genome shotgun (WGS) entry which is preliminary data.</text>
</comment>
<protein>
    <recommendedName>
        <fullName evidence="1">Metallo-beta-lactamase domain-containing protein</fullName>
    </recommendedName>
</protein>
<sequence length="319" mass="34610">MQLRPGLHRIQAPLGERFIAMYLFTGPAASLLFDTGVDESVEGTLLPYLKGIGFDPSQLTWVVSSHCDFDHTGGNAALAAHAPNAQFLAGGPDVAMTEDVETLIAGRYGEFADADGFDDPPETTAQVRASTRLRPVDRAVIGGEEFDLGDRTVRILAAPGHSPGHLAVWDETNRALVISDAILGETVPFADGAPAFPPTYRDTDPYLATIALARELAPELLLTAHYPLYEGDRVTGFLDESAAYVELIDTVVEAELRTAAAPLTTLELIARTHTRLGPWGEDAAQYLIFPVTGNLERMVARGRVTMDVTGPRRTWEWNR</sequence>
<dbReference type="Gene3D" id="3.60.15.10">
    <property type="entry name" value="Ribonuclease Z/Hydroxyacylglutathione hydrolase-like"/>
    <property type="match status" value="1"/>
</dbReference>
<dbReference type="RefSeq" id="WP_344073540.1">
    <property type="nucleotide sequence ID" value="NZ_BAAAPL010000002.1"/>
</dbReference>
<feature type="domain" description="Metallo-beta-lactamase" evidence="1">
    <location>
        <begin position="18"/>
        <end position="225"/>
    </location>
</feature>
<dbReference type="Pfam" id="PF00753">
    <property type="entry name" value="Lactamase_B"/>
    <property type="match status" value="1"/>
</dbReference>
<dbReference type="EMBL" id="BAAAPL010000002">
    <property type="protein sequence ID" value="GAA1702808.1"/>
    <property type="molecule type" value="Genomic_DNA"/>
</dbReference>
<dbReference type="Proteomes" id="UP001501690">
    <property type="component" value="Unassembled WGS sequence"/>
</dbReference>
<evidence type="ECO:0000313" key="3">
    <source>
        <dbReference type="Proteomes" id="UP001501690"/>
    </source>
</evidence>
<dbReference type="SUPFAM" id="SSF56281">
    <property type="entry name" value="Metallo-hydrolase/oxidoreductase"/>
    <property type="match status" value="1"/>
</dbReference>
<dbReference type="InterPro" id="IPR036866">
    <property type="entry name" value="RibonucZ/Hydroxyglut_hydro"/>
</dbReference>
<dbReference type="SMART" id="SM00849">
    <property type="entry name" value="Lactamase_B"/>
    <property type="match status" value="1"/>
</dbReference>
<dbReference type="PANTHER" id="PTHR42951">
    <property type="entry name" value="METALLO-BETA-LACTAMASE DOMAIN-CONTAINING"/>
    <property type="match status" value="1"/>
</dbReference>
<accession>A0ABN2ID72</accession>
<proteinExistence type="predicted"/>
<evidence type="ECO:0000313" key="2">
    <source>
        <dbReference type="EMBL" id="GAA1702808.1"/>
    </source>
</evidence>
<organism evidence="2 3">
    <name type="scientific">Microbacterium sediminicola</name>
    <dbReference type="NCBI Taxonomy" id="415210"/>
    <lineage>
        <taxon>Bacteria</taxon>
        <taxon>Bacillati</taxon>
        <taxon>Actinomycetota</taxon>
        <taxon>Actinomycetes</taxon>
        <taxon>Micrococcales</taxon>
        <taxon>Microbacteriaceae</taxon>
        <taxon>Microbacterium</taxon>
    </lineage>
</organism>
<dbReference type="InterPro" id="IPR001279">
    <property type="entry name" value="Metallo-B-lactamas"/>
</dbReference>
<gene>
    <name evidence="2" type="ORF">GCM10009808_20970</name>
</gene>